<evidence type="ECO:0008006" key="8">
    <source>
        <dbReference type="Google" id="ProtNLM"/>
    </source>
</evidence>
<dbReference type="EMBL" id="LR215973">
    <property type="protein sequence ID" value="VFA96795.1"/>
    <property type="molecule type" value="Genomic_DNA"/>
</dbReference>
<keyword evidence="4 5" id="KW-0472">Membrane</keyword>
<proteinExistence type="predicted"/>
<comment type="subcellular location">
    <subcellularLocation>
        <location evidence="1">Membrane</location>
        <topology evidence="1">Multi-pass membrane protein</topology>
    </subcellularLocation>
</comment>
<evidence type="ECO:0000256" key="5">
    <source>
        <dbReference type="SAM" id="Phobius"/>
    </source>
</evidence>
<evidence type="ECO:0000256" key="4">
    <source>
        <dbReference type="ARBA" id="ARBA00023136"/>
    </source>
</evidence>
<keyword evidence="2 5" id="KW-0812">Transmembrane</keyword>
<evidence type="ECO:0000256" key="1">
    <source>
        <dbReference type="ARBA" id="ARBA00004141"/>
    </source>
</evidence>
<gene>
    <name evidence="6" type="ORF">NCTC10797_00550</name>
</gene>
<feature type="transmembrane region" description="Helical" evidence="5">
    <location>
        <begin position="107"/>
        <end position="126"/>
    </location>
</feature>
<protein>
    <recommendedName>
        <fullName evidence="8">DoxX family membrane protein</fullName>
    </recommendedName>
</protein>
<dbReference type="AlphaFoldDB" id="A0A4U8VW25"/>
<evidence type="ECO:0000313" key="6">
    <source>
        <dbReference type="EMBL" id="VFA96795.1"/>
    </source>
</evidence>
<dbReference type="GO" id="GO:0016020">
    <property type="term" value="C:membrane"/>
    <property type="evidence" value="ECO:0007669"/>
    <property type="project" value="UniProtKB-SubCell"/>
</dbReference>
<dbReference type="Pfam" id="PF07681">
    <property type="entry name" value="DoxX"/>
    <property type="match status" value="1"/>
</dbReference>
<name>A0A4U8VW25_9NOCA</name>
<dbReference type="Proteomes" id="UP000290439">
    <property type="component" value="Chromosome"/>
</dbReference>
<evidence type="ECO:0000313" key="7">
    <source>
        <dbReference type="Proteomes" id="UP000290439"/>
    </source>
</evidence>
<accession>A0A4U8VW25</accession>
<evidence type="ECO:0000256" key="2">
    <source>
        <dbReference type="ARBA" id="ARBA00022692"/>
    </source>
</evidence>
<feature type="transmembrane region" description="Helical" evidence="5">
    <location>
        <begin position="80"/>
        <end position="100"/>
    </location>
</feature>
<keyword evidence="3 5" id="KW-1133">Transmembrane helix</keyword>
<evidence type="ECO:0000256" key="3">
    <source>
        <dbReference type="ARBA" id="ARBA00022989"/>
    </source>
</evidence>
<dbReference type="InterPro" id="IPR032808">
    <property type="entry name" value="DoxX"/>
</dbReference>
<reference evidence="6 7" key="1">
    <citation type="submission" date="2019-02" db="EMBL/GenBank/DDBJ databases">
        <authorList>
            <consortium name="Pathogen Informatics"/>
        </authorList>
    </citation>
    <scope>NUCLEOTIDE SEQUENCE [LARGE SCALE GENOMIC DNA]</scope>
    <source>
        <strain evidence="6 7">3012STDY6756504</strain>
    </source>
</reference>
<dbReference type="RefSeq" id="WP_197731467.1">
    <property type="nucleotide sequence ID" value="NZ_JADLQM010000008.1"/>
</dbReference>
<feature type="transmembrane region" description="Helical" evidence="5">
    <location>
        <begin position="19"/>
        <end position="40"/>
    </location>
</feature>
<sequence>MTTTNTTEMSPADALRLKYWSAATVFARLALGAGFLSAVADRFGLWGEPGTSNVAWGEFDAFTAYVDDLAPYMPDLLVDFTAWASTAAEAVLGLALVLGIALRWTAVASLVTLLAFGGSMFFFSGFESPLNASVFSAAAAAALLALSPERAHVLSVDSLRRGPSTRAGAGK</sequence>
<organism evidence="6 7">
    <name type="scientific">Nocardia cyriacigeorgica</name>
    <dbReference type="NCBI Taxonomy" id="135487"/>
    <lineage>
        <taxon>Bacteria</taxon>
        <taxon>Bacillati</taxon>
        <taxon>Actinomycetota</taxon>
        <taxon>Actinomycetes</taxon>
        <taxon>Mycobacteriales</taxon>
        <taxon>Nocardiaceae</taxon>
        <taxon>Nocardia</taxon>
    </lineage>
</organism>